<evidence type="ECO:0000256" key="1">
    <source>
        <dbReference type="SAM" id="MobiDB-lite"/>
    </source>
</evidence>
<dbReference type="InterPro" id="IPR018964">
    <property type="entry name" value="Phage_phiJL001_Gp84_C"/>
</dbReference>
<proteinExistence type="predicted"/>
<organism evidence="3 4">
    <name type="scientific">Pedosphaera parvula (strain Ellin514)</name>
    <dbReference type="NCBI Taxonomy" id="320771"/>
    <lineage>
        <taxon>Bacteria</taxon>
        <taxon>Pseudomonadati</taxon>
        <taxon>Verrucomicrobiota</taxon>
        <taxon>Pedosphaerae</taxon>
        <taxon>Pedosphaerales</taxon>
        <taxon>Pedosphaeraceae</taxon>
        <taxon>Pedosphaera</taxon>
    </lineage>
</organism>
<comment type="caution">
    <text evidence="3">The sequence shown here is derived from an EMBL/GenBank/DDBJ whole genome shotgun (WGS) entry which is preliminary data.</text>
</comment>
<protein>
    <recommendedName>
        <fullName evidence="2">Bacteriophage phiJL001 Gp84 C-terminal domain-containing protein</fullName>
    </recommendedName>
</protein>
<dbReference type="RefSeq" id="WP_007413858.1">
    <property type="nucleotide sequence ID" value="NZ_ABOX02000006.1"/>
</dbReference>
<evidence type="ECO:0000259" key="2">
    <source>
        <dbReference type="Pfam" id="PF09356"/>
    </source>
</evidence>
<dbReference type="OrthoDB" id="6021215at2"/>
<dbReference type="AlphaFoldDB" id="B9XDG0"/>
<keyword evidence="4" id="KW-1185">Reference proteome</keyword>
<evidence type="ECO:0000313" key="3">
    <source>
        <dbReference type="EMBL" id="EEF62106.1"/>
    </source>
</evidence>
<dbReference type="Pfam" id="PF09356">
    <property type="entry name" value="Phage_BR0599"/>
    <property type="match status" value="1"/>
</dbReference>
<feature type="region of interest" description="Disordered" evidence="1">
    <location>
        <begin position="105"/>
        <end position="124"/>
    </location>
</feature>
<feature type="domain" description="Bacteriophage phiJL001 Gp84 C-terminal" evidence="2">
    <location>
        <begin position="399"/>
        <end position="475"/>
    </location>
</feature>
<name>B9XDG0_PEDPL</name>
<accession>B9XDG0</accession>
<reference evidence="3 4" key="1">
    <citation type="journal article" date="2011" name="J. Bacteriol.">
        <title>Genome sequence of 'Pedosphaera parvula' Ellin514, an aerobic Verrucomicrobial isolate from pasture soil.</title>
        <authorList>
            <person name="Kant R."/>
            <person name="van Passel M.W."/>
            <person name="Sangwan P."/>
            <person name="Palva A."/>
            <person name="Lucas S."/>
            <person name="Copeland A."/>
            <person name="Lapidus A."/>
            <person name="Glavina Del Rio T."/>
            <person name="Dalin E."/>
            <person name="Tice H."/>
            <person name="Bruce D."/>
            <person name="Goodwin L."/>
            <person name="Pitluck S."/>
            <person name="Chertkov O."/>
            <person name="Larimer F.W."/>
            <person name="Land M.L."/>
            <person name="Hauser L."/>
            <person name="Brettin T.S."/>
            <person name="Detter J.C."/>
            <person name="Han S."/>
            <person name="de Vos W.M."/>
            <person name="Janssen P.H."/>
            <person name="Smidt H."/>
        </authorList>
    </citation>
    <scope>NUCLEOTIDE SEQUENCE [LARGE SCALE GENOMIC DNA]</scope>
    <source>
        <strain evidence="3 4">Ellin514</strain>
    </source>
</reference>
<dbReference type="EMBL" id="ABOX02000006">
    <property type="protein sequence ID" value="EEF62106.1"/>
    <property type="molecule type" value="Genomic_DNA"/>
</dbReference>
<sequence>MFPSEWAQMLADVDWEAVPVVIRKVSTTVSNPTADDCAIIFSGSIDSVKVTNALLTFTVSNDFGTFNVLAPRENMHANCRFNWGDDQCTMIRFLSPNYKTKTVGSGSTTANVKSSGLTEDTGTSGSYGTDLVAARPDASFTASSFDTAWAGVPVDWTIFPATPFNTAFSYFGFSSGSHSLGVGQQVKFNITGVPGDGSAMPGGLTANVYYYVVKTQYGYYQISATSGGTAILVSSTGNLVTATAQSGFGPEQVKSGNPGFWRLSPAAGDWGANIQGYWQLPDTMNGRRSPLLTPYIQIDFGTTPVSPKLWQLQGRSDSDREELPRLIFFYSNSSSDFSTGAVFEGYFEMPPGIGQLYDVLLPIASTARYWRICVRTRWSDTQRFSLFKQVSAYAGSRHYWQDGQITFAGNTTTAGLRNVSRAVRESYLGELICAPLPIAPVSGDTFIIERGCARTFNACAARGNWENFGGFDSMPFETVIR</sequence>
<dbReference type="Proteomes" id="UP000003688">
    <property type="component" value="Unassembled WGS sequence"/>
</dbReference>
<dbReference type="STRING" id="320771.Cflav_PD6381"/>
<gene>
    <name evidence="3" type="ORF">Cflav_PD6381</name>
</gene>
<evidence type="ECO:0000313" key="4">
    <source>
        <dbReference type="Proteomes" id="UP000003688"/>
    </source>
</evidence>